<protein>
    <submittedName>
        <fullName evidence="2">MAPEG family protein</fullName>
    </submittedName>
</protein>
<dbReference type="GO" id="GO:0016020">
    <property type="term" value="C:membrane"/>
    <property type="evidence" value="ECO:0007669"/>
    <property type="project" value="InterPro"/>
</dbReference>
<feature type="transmembrane region" description="Helical" evidence="1">
    <location>
        <begin position="54"/>
        <end position="72"/>
    </location>
</feature>
<evidence type="ECO:0000313" key="3">
    <source>
        <dbReference type="Proteomes" id="UP001138681"/>
    </source>
</evidence>
<dbReference type="InterPro" id="IPR001129">
    <property type="entry name" value="Membr-assoc_MAPEG"/>
</dbReference>
<accession>A0A9X1F2N1</accession>
<sequence>MTNLPLYAAALGAFLIVLQVVLMLSVGLHRSKGQFLGDGGDRDLERKVRRHGNLAENSGLFLVVIALFEIIVGQTTFVLVLCIGFAVARSLHALGFASLAGSHGDDLTGTRKAFAGMRAMGAMGTLLVALGSTYGIVSTIT</sequence>
<dbReference type="Proteomes" id="UP001138681">
    <property type="component" value="Unassembled WGS sequence"/>
</dbReference>
<keyword evidence="3" id="KW-1185">Reference proteome</keyword>
<feature type="transmembrane region" description="Helical" evidence="1">
    <location>
        <begin position="6"/>
        <end position="28"/>
    </location>
</feature>
<organism evidence="2 3">
    <name type="scientific">Erythrobacter crassostreae</name>
    <dbReference type="NCBI Taxonomy" id="2828328"/>
    <lineage>
        <taxon>Bacteria</taxon>
        <taxon>Pseudomonadati</taxon>
        <taxon>Pseudomonadota</taxon>
        <taxon>Alphaproteobacteria</taxon>
        <taxon>Sphingomonadales</taxon>
        <taxon>Erythrobacteraceae</taxon>
        <taxon>Erythrobacter/Porphyrobacter group</taxon>
        <taxon>Erythrobacter</taxon>
    </lineage>
</organism>
<dbReference type="Pfam" id="PF01124">
    <property type="entry name" value="MAPEG"/>
    <property type="match status" value="1"/>
</dbReference>
<keyword evidence="1" id="KW-0472">Membrane</keyword>
<keyword evidence="1" id="KW-1133">Transmembrane helix</keyword>
<dbReference type="EMBL" id="JAGSPC010000001">
    <property type="protein sequence ID" value="MBV7258876.1"/>
    <property type="molecule type" value="Genomic_DNA"/>
</dbReference>
<name>A0A9X1F2N1_9SPHN</name>
<dbReference type="RefSeq" id="WP_218404141.1">
    <property type="nucleotide sequence ID" value="NZ_JAGSPC010000001.1"/>
</dbReference>
<reference evidence="2" key="1">
    <citation type="submission" date="2021-04" db="EMBL/GenBank/DDBJ databases">
        <authorList>
            <person name="Pira H."/>
            <person name="Risdian C."/>
            <person name="Wink J."/>
        </authorList>
    </citation>
    <scope>NUCLEOTIDE SEQUENCE</scope>
    <source>
        <strain evidence="2">WH158</strain>
    </source>
</reference>
<feature type="transmembrane region" description="Helical" evidence="1">
    <location>
        <begin position="119"/>
        <end position="137"/>
    </location>
</feature>
<dbReference type="AlphaFoldDB" id="A0A9X1F2N1"/>
<evidence type="ECO:0000313" key="2">
    <source>
        <dbReference type="EMBL" id="MBV7258876.1"/>
    </source>
</evidence>
<keyword evidence="1" id="KW-0812">Transmembrane</keyword>
<comment type="caution">
    <text evidence="2">The sequence shown here is derived from an EMBL/GenBank/DDBJ whole genome shotgun (WGS) entry which is preliminary data.</text>
</comment>
<proteinExistence type="predicted"/>
<evidence type="ECO:0000256" key="1">
    <source>
        <dbReference type="SAM" id="Phobius"/>
    </source>
</evidence>
<gene>
    <name evidence="2" type="ORF">KCG46_04690</name>
</gene>